<keyword evidence="1" id="KW-0472">Membrane</keyword>
<dbReference type="GO" id="GO:0005886">
    <property type="term" value="C:plasma membrane"/>
    <property type="evidence" value="ECO:0007669"/>
    <property type="project" value="TreeGrafter"/>
</dbReference>
<protein>
    <recommendedName>
        <fullName evidence="3">SSD domain-containing protein</fullName>
    </recommendedName>
</protein>
<gene>
    <name evidence="2" type="ORF">METZ01_LOCUS509138</name>
</gene>
<evidence type="ECO:0008006" key="3">
    <source>
        <dbReference type="Google" id="ProtNLM"/>
    </source>
</evidence>
<dbReference type="Pfam" id="PF00873">
    <property type="entry name" value="ACR_tran"/>
    <property type="match status" value="1"/>
</dbReference>
<dbReference type="Gene3D" id="3.30.70.1320">
    <property type="entry name" value="Multidrug efflux transporter AcrB pore domain like"/>
    <property type="match status" value="1"/>
</dbReference>
<dbReference type="PANTHER" id="PTHR32063">
    <property type="match status" value="1"/>
</dbReference>
<evidence type="ECO:0000256" key="1">
    <source>
        <dbReference type="SAM" id="Phobius"/>
    </source>
</evidence>
<dbReference type="Gene3D" id="1.20.1640.10">
    <property type="entry name" value="Multidrug efflux transporter AcrB transmembrane domain"/>
    <property type="match status" value="1"/>
</dbReference>
<dbReference type="InterPro" id="IPR001036">
    <property type="entry name" value="Acrflvin-R"/>
</dbReference>
<keyword evidence="1" id="KW-0812">Transmembrane</keyword>
<feature type="transmembrane region" description="Helical" evidence="1">
    <location>
        <begin position="175"/>
        <end position="202"/>
    </location>
</feature>
<proteinExistence type="predicted"/>
<dbReference type="SUPFAM" id="SSF82866">
    <property type="entry name" value="Multidrug efflux transporter AcrB transmembrane domain"/>
    <property type="match status" value="1"/>
</dbReference>
<feature type="non-terminal residue" evidence="2">
    <location>
        <position position="1"/>
    </location>
</feature>
<feature type="transmembrane region" description="Helical" evidence="1">
    <location>
        <begin position="37"/>
        <end position="55"/>
    </location>
</feature>
<dbReference type="PANTHER" id="PTHR32063:SF0">
    <property type="entry name" value="SWARMING MOTILITY PROTEIN SWRC"/>
    <property type="match status" value="1"/>
</dbReference>
<dbReference type="PRINTS" id="PR00702">
    <property type="entry name" value="ACRIFLAVINRP"/>
</dbReference>
<organism evidence="2">
    <name type="scientific">marine metagenome</name>
    <dbReference type="NCBI Taxonomy" id="408172"/>
    <lineage>
        <taxon>unclassified sequences</taxon>
        <taxon>metagenomes</taxon>
        <taxon>ecological metagenomes</taxon>
    </lineage>
</organism>
<sequence>IQERISEIALPKGVSVVTITNDGPEIKESLNTLITEGFYGFLFAIMIVFLFLVNFRPNLLKGLSMGIRPTLVIIASIPLSILTAIMLMYYLTDVALNLMSLAGLAISVGRVVDDSIVVIENIYRHIQMGEDRVKAAMSATREVLPPIVASTLATVVVFIPLAFIEGLVGEFFSPFALAVSLALIASGIVSITAIPVLGSFIIRPGDLSNSQSQKPTILQNRIPLP</sequence>
<feature type="transmembrane region" description="Helical" evidence="1">
    <location>
        <begin position="67"/>
        <end position="92"/>
    </location>
</feature>
<dbReference type="EMBL" id="UINC01225993">
    <property type="protein sequence ID" value="SVE56284.1"/>
    <property type="molecule type" value="Genomic_DNA"/>
</dbReference>
<accession>A0A383EI44</accession>
<feature type="transmembrane region" description="Helical" evidence="1">
    <location>
        <begin position="143"/>
        <end position="163"/>
    </location>
</feature>
<dbReference type="AlphaFoldDB" id="A0A383EI44"/>
<keyword evidence="1" id="KW-1133">Transmembrane helix</keyword>
<evidence type="ECO:0000313" key="2">
    <source>
        <dbReference type="EMBL" id="SVE56284.1"/>
    </source>
</evidence>
<name>A0A383EI44_9ZZZZ</name>
<reference evidence="2" key="1">
    <citation type="submission" date="2018-05" db="EMBL/GenBank/DDBJ databases">
        <authorList>
            <person name="Lanie J.A."/>
            <person name="Ng W.-L."/>
            <person name="Kazmierczak K.M."/>
            <person name="Andrzejewski T.M."/>
            <person name="Davidsen T.M."/>
            <person name="Wayne K.J."/>
            <person name="Tettelin H."/>
            <person name="Glass J.I."/>
            <person name="Rusch D."/>
            <person name="Podicherti R."/>
            <person name="Tsui H.-C.T."/>
            <person name="Winkler M.E."/>
        </authorList>
    </citation>
    <scope>NUCLEOTIDE SEQUENCE</scope>
</reference>
<dbReference type="GO" id="GO:0042910">
    <property type="term" value="F:xenobiotic transmembrane transporter activity"/>
    <property type="evidence" value="ECO:0007669"/>
    <property type="project" value="TreeGrafter"/>
</dbReference>